<gene>
    <name evidence="2" type="ORF">EIP91_005342</name>
</gene>
<accession>A0A4R0RFP4</accession>
<dbReference type="AlphaFoldDB" id="A0A4R0RFP4"/>
<evidence type="ECO:0008006" key="4">
    <source>
        <dbReference type="Google" id="ProtNLM"/>
    </source>
</evidence>
<evidence type="ECO:0000256" key="1">
    <source>
        <dbReference type="SAM" id="MobiDB-lite"/>
    </source>
</evidence>
<sequence length="493" mass="55727">MPYPSHPTGIGSLPFELLCSILEHLKPRRRAHVGVEFDDRSETDDGFNDSEEESSSGSQDGFNEADGVEDVSDSFPMMAETSSQFHVYFRKSDILCCGSVSKLWREAALPLLFEEVWVSYWSELQGQEDGMEFPDGSYGRKKSLEAFVAFLEAHPTIRCFIQVLTLVRRDMHNFEHEEVMPDPSHTTMAALLARTFLPKLRVLRMDDVLLRASSDDPSCFADNYAKPVLQRLEMRYPYRSAPLGISLNAHRVLDLLSIFGEIGHLELFVIQDSLEFPEEAEALCGHGNLELSISSLSMVTVSSETLLDTLGRAGAFKLLSRIAFDMQMARVHEVLLVHTGPKLEHLFVRLTSTDGWEESPSLELCTSLQTIAFQFTFYGDAAHIPNRLAWRDIESMLHSLIHTSPPLQLVTLSMYYMEWQEAPHTNPGLFKDAHEEISAVHDTLCRLADNCPRLSVVIRHAGHHGEKMPAESKPLFEDVFHRLHERGKLSVLI</sequence>
<name>A0A4R0RFP4_9APHY</name>
<proteinExistence type="predicted"/>
<dbReference type="EMBL" id="RWJN01000293">
    <property type="protein sequence ID" value="TCD63509.1"/>
    <property type="molecule type" value="Genomic_DNA"/>
</dbReference>
<protein>
    <recommendedName>
        <fullName evidence="4">F-box domain-containing protein</fullName>
    </recommendedName>
</protein>
<dbReference type="STRING" id="92696.A0A4R0RFP4"/>
<dbReference type="Proteomes" id="UP000292702">
    <property type="component" value="Unassembled WGS sequence"/>
</dbReference>
<evidence type="ECO:0000313" key="2">
    <source>
        <dbReference type="EMBL" id="TCD63509.1"/>
    </source>
</evidence>
<organism evidence="2 3">
    <name type="scientific">Steccherinum ochraceum</name>
    <dbReference type="NCBI Taxonomy" id="92696"/>
    <lineage>
        <taxon>Eukaryota</taxon>
        <taxon>Fungi</taxon>
        <taxon>Dikarya</taxon>
        <taxon>Basidiomycota</taxon>
        <taxon>Agaricomycotina</taxon>
        <taxon>Agaricomycetes</taxon>
        <taxon>Polyporales</taxon>
        <taxon>Steccherinaceae</taxon>
        <taxon>Steccherinum</taxon>
    </lineage>
</organism>
<feature type="compositionally biased region" description="Acidic residues" evidence="1">
    <location>
        <begin position="41"/>
        <end position="54"/>
    </location>
</feature>
<comment type="caution">
    <text evidence="2">The sequence shown here is derived from an EMBL/GenBank/DDBJ whole genome shotgun (WGS) entry which is preliminary data.</text>
</comment>
<keyword evidence="3" id="KW-1185">Reference proteome</keyword>
<feature type="region of interest" description="Disordered" evidence="1">
    <location>
        <begin position="36"/>
        <end position="66"/>
    </location>
</feature>
<evidence type="ECO:0000313" key="3">
    <source>
        <dbReference type="Proteomes" id="UP000292702"/>
    </source>
</evidence>
<dbReference type="OrthoDB" id="10682579at2759"/>
<reference evidence="2 3" key="1">
    <citation type="submission" date="2018-11" db="EMBL/GenBank/DDBJ databases">
        <title>Genome assembly of Steccherinum ochraceum LE-BIN_3174, the white-rot fungus of the Steccherinaceae family (The Residual Polyporoid clade, Polyporales, Basidiomycota).</title>
        <authorList>
            <person name="Fedorova T.V."/>
            <person name="Glazunova O.A."/>
            <person name="Landesman E.O."/>
            <person name="Moiseenko K.V."/>
            <person name="Psurtseva N.V."/>
            <person name="Savinova O.S."/>
            <person name="Shakhova N.V."/>
            <person name="Tyazhelova T.V."/>
            <person name="Vasina D.V."/>
        </authorList>
    </citation>
    <scope>NUCLEOTIDE SEQUENCE [LARGE SCALE GENOMIC DNA]</scope>
    <source>
        <strain evidence="2 3">LE-BIN_3174</strain>
    </source>
</reference>